<dbReference type="PANTHER" id="PTHR37833:SF1">
    <property type="entry name" value="SIGNAL PEPTIDE PROTEIN"/>
    <property type="match status" value="1"/>
</dbReference>
<keyword evidence="2" id="KW-1185">Reference proteome</keyword>
<accession>A0A286TXD8</accession>
<dbReference type="Pfam" id="PF07610">
    <property type="entry name" value="DUF1573"/>
    <property type="match status" value="1"/>
</dbReference>
<sequence length="324" mass="35880">MDAATVSGNDNDTDFTTSIIQRPTIFFRNPDFNFGQIYTGQKVEHIYKFENRGEDILEIKKVKASCGCTAVVLSDNTIPSGGTGEIKTTFSSGSLIGNITKSITVSSNDPGTPKYRLTISGEIIKDLIINPEHIDFGSVSKDEEAIKTVTIKSQTEHDFKINKITPSKPFINASITEVKNGEYVIKVTLKYRPEIGRISGGIHLETNSKIQKKVNIPFFGEIAGDITTYPKKIYYGPVTKGKELTHKLYVKINKSNIEILKIKTFPDYISTEIVEKKEGKDPHYLIEVKLHSDAAIGNIGGVLELHTNSETQPVTLVRIIGEVE</sequence>
<dbReference type="GO" id="GO:0016829">
    <property type="term" value="F:lyase activity"/>
    <property type="evidence" value="ECO:0007669"/>
    <property type="project" value="UniProtKB-KW"/>
</dbReference>
<name>A0A286TXD8_9BACT</name>
<gene>
    <name evidence="1" type="ORF">SCALIN_C13_0048</name>
</gene>
<dbReference type="PANTHER" id="PTHR37833">
    <property type="entry name" value="LIPOPROTEIN-RELATED"/>
    <property type="match status" value="1"/>
</dbReference>
<dbReference type="Gene3D" id="2.60.40.10">
    <property type="entry name" value="Immunoglobulins"/>
    <property type="match status" value="2"/>
</dbReference>
<dbReference type="AlphaFoldDB" id="A0A286TXD8"/>
<organism evidence="1 2">
    <name type="scientific">Candidatus Scalindua japonica</name>
    <dbReference type="NCBI Taxonomy" id="1284222"/>
    <lineage>
        <taxon>Bacteria</taxon>
        <taxon>Pseudomonadati</taxon>
        <taxon>Planctomycetota</taxon>
        <taxon>Candidatus Brocadiia</taxon>
        <taxon>Candidatus Brocadiales</taxon>
        <taxon>Candidatus Scalinduaceae</taxon>
        <taxon>Candidatus Scalindua</taxon>
    </lineage>
</organism>
<dbReference type="EMBL" id="BAOS01000013">
    <property type="protein sequence ID" value="GAX60537.1"/>
    <property type="molecule type" value="Genomic_DNA"/>
</dbReference>
<proteinExistence type="predicted"/>
<reference evidence="2" key="1">
    <citation type="journal article" date="2017" name="Environ. Microbiol. Rep.">
        <title>Genetic Diversity of Marine Anaerobic Ammonium-Oxidizing Bacteria as Revealed by Genomic and Proteomic Analyses of 'Candidatus Scalindua japonica'.</title>
        <authorList>
            <person name="Oshiki M."/>
            <person name="Mizuto K."/>
            <person name="Kimura Z."/>
            <person name="Kindaichi T."/>
            <person name="Satoh H."/>
            <person name="Okabe S."/>
        </authorList>
    </citation>
    <scope>NUCLEOTIDE SEQUENCE [LARGE SCALE GENOMIC DNA]</scope>
    <source>
        <strain evidence="2">husup-a2</strain>
    </source>
</reference>
<keyword evidence="1" id="KW-0456">Lyase</keyword>
<dbReference type="InterPro" id="IPR013783">
    <property type="entry name" value="Ig-like_fold"/>
</dbReference>
<comment type="caution">
    <text evidence="1">The sequence shown here is derived from an EMBL/GenBank/DDBJ whole genome shotgun (WGS) entry which is preliminary data.</text>
</comment>
<evidence type="ECO:0000313" key="1">
    <source>
        <dbReference type="EMBL" id="GAX60537.1"/>
    </source>
</evidence>
<dbReference type="Proteomes" id="UP000218542">
    <property type="component" value="Unassembled WGS sequence"/>
</dbReference>
<dbReference type="InterPro" id="IPR011467">
    <property type="entry name" value="DUF1573"/>
</dbReference>
<evidence type="ECO:0000313" key="2">
    <source>
        <dbReference type="Proteomes" id="UP000218542"/>
    </source>
</evidence>
<protein>
    <submittedName>
        <fullName evidence="1">Dihydrodipicolinate synthase/N-acetylneuraminate lyase</fullName>
    </submittedName>
</protein>